<proteinExistence type="predicted"/>
<keyword evidence="2" id="KW-0808">Transferase</keyword>
<dbReference type="GO" id="GO:0035242">
    <property type="term" value="F:protein-arginine omega-N asymmetric methyltransferase activity"/>
    <property type="evidence" value="ECO:0007669"/>
    <property type="project" value="UniProtKB-EC"/>
</dbReference>
<gene>
    <name evidence="2" type="ORF">SPHA_44263</name>
</gene>
<protein>
    <submittedName>
        <fullName evidence="2">CARM1</fullName>
        <ecNumber evidence="2">2.1.1.319</ecNumber>
    </submittedName>
</protein>
<dbReference type="GO" id="GO:0032259">
    <property type="term" value="P:methylation"/>
    <property type="evidence" value="ECO:0007669"/>
    <property type="project" value="UniProtKB-KW"/>
</dbReference>
<keyword evidence="2" id="KW-0489">Methyltransferase</keyword>
<feature type="transmembrane region" description="Helical" evidence="1">
    <location>
        <begin position="139"/>
        <end position="162"/>
    </location>
</feature>
<accession>A0A812CT26</accession>
<sequence length="294" mass="33579">MFLFTHLSLSLSPSFSLSFIFLPSFSLKFSQRFLIDYYYYSSLPHSLSPDSLHFIYFSLSISLSLSIYLSISLSLSQSISLSYHMIIYFFIIFSFFFFSFSFFFHFPFFFLFFFLQYCIFFFSFLFLADRQKIIQYSMIYILTFIFYLSFSFFLSLTTIAPINPGSIPSVVNPVSNANANRTSIGGGISPASFSSQNVITGGTSHYPVSNQFMIGDYVMPGNVVTPANNYRKSEATMVTPCHLLIIINFFKYSSLSLSLLLFSFSPIPLSPLLSHTLSLFHSVTHSYICFSDSL</sequence>
<dbReference type="EMBL" id="CAHIKZ030002255">
    <property type="protein sequence ID" value="CAE1283796.1"/>
    <property type="molecule type" value="Genomic_DNA"/>
</dbReference>
<dbReference type="Proteomes" id="UP000597762">
    <property type="component" value="Unassembled WGS sequence"/>
</dbReference>
<keyword evidence="1" id="KW-1133">Transmembrane helix</keyword>
<comment type="caution">
    <text evidence="2">The sequence shown here is derived from an EMBL/GenBank/DDBJ whole genome shotgun (WGS) entry which is preliminary data.</text>
</comment>
<feature type="transmembrane region" description="Helical" evidence="1">
    <location>
        <begin position="54"/>
        <end position="73"/>
    </location>
</feature>
<dbReference type="AlphaFoldDB" id="A0A812CT26"/>
<dbReference type="OrthoDB" id="10369308at2759"/>
<evidence type="ECO:0000256" key="1">
    <source>
        <dbReference type="SAM" id="Phobius"/>
    </source>
</evidence>
<keyword evidence="1" id="KW-0812">Transmembrane</keyword>
<evidence type="ECO:0000313" key="2">
    <source>
        <dbReference type="EMBL" id="CAE1283796.1"/>
    </source>
</evidence>
<evidence type="ECO:0000313" key="3">
    <source>
        <dbReference type="Proteomes" id="UP000597762"/>
    </source>
</evidence>
<keyword evidence="1" id="KW-0472">Membrane</keyword>
<feature type="transmembrane region" description="Helical" evidence="1">
    <location>
        <begin position="85"/>
        <end position="103"/>
    </location>
</feature>
<name>A0A812CT26_ACAPH</name>
<organism evidence="2 3">
    <name type="scientific">Acanthosepion pharaonis</name>
    <name type="common">Pharaoh cuttlefish</name>
    <name type="synonym">Sepia pharaonis</name>
    <dbReference type="NCBI Taxonomy" id="158019"/>
    <lineage>
        <taxon>Eukaryota</taxon>
        <taxon>Metazoa</taxon>
        <taxon>Spiralia</taxon>
        <taxon>Lophotrochozoa</taxon>
        <taxon>Mollusca</taxon>
        <taxon>Cephalopoda</taxon>
        <taxon>Coleoidea</taxon>
        <taxon>Decapodiformes</taxon>
        <taxon>Sepiida</taxon>
        <taxon>Sepiina</taxon>
        <taxon>Sepiidae</taxon>
        <taxon>Acanthosepion</taxon>
    </lineage>
</organism>
<keyword evidence="3" id="KW-1185">Reference proteome</keyword>
<dbReference type="EC" id="2.1.1.319" evidence="2"/>
<reference evidence="2" key="1">
    <citation type="submission" date="2021-01" db="EMBL/GenBank/DDBJ databases">
        <authorList>
            <person name="Li R."/>
            <person name="Bekaert M."/>
        </authorList>
    </citation>
    <scope>NUCLEOTIDE SEQUENCE</scope>
    <source>
        <strain evidence="2">Farmed</strain>
    </source>
</reference>
<feature type="transmembrane region" description="Helical" evidence="1">
    <location>
        <begin position="109"/>
        <end position="127"/>
    </location>
</feature>